<dbReference type="EMBL" id="CADCXU010007845">
    <property type="protein sequence ID" value="CAA9998955.1"/>
    <property type="molecule type" value="Genomic_DNA"/>
</dbReference>
<dbReference type="Proteomes" id="UP000479000">
    <property type="component" value="Unassembled WGS sequence"/>
</dbReference>
<gene>
    <name evidence="2" type="ORF">NTEN_LOCUS5238</name>
</gene>
<feature type="non-terminal residue" evidence="2">
    <location>
        <position position="94"/>
    </location>
</feature>
<keyword evidence="1" id="KW-0472">Membrane</keyword>
<keyword evidence="1" id="KW-1133">Transmembrane helix</keyword>
<keyword evidence="3" id="KW-1185">Reference proteome</keyword>
<proteinExistence type="predicted"/>
<protein>
    <submittedName>
        <fullName evidence="2">Uncharacterized protein</fullName>
    </submittedName>
</protein>
<evidence type="ECO:0000313" key="3">
    <source>
        <dbReference type="Proteomes" id="UP000479000"/>
    </source>
</evidence>
<evidence type="ECO:0000313" key="2">
    <source>
        <dbReference type="EMBL" id="CAA9998955.1"/>
    </source>
</evidence>
<feature type="transmembrane region" description="Helical" evidence="1">
    <location>
        <begin position="65"/>
        <end position="84"/>
    </location>
</feature>
<evidence type="ECO:0000256" key="1">
    <source>
        <dbReference type="SAM" id="Phobius"/>
    </source>
</evidence>
<sequence length="94" mass="10712">MQTLYYTCMCNTPLFQCPCQSASLTFSYRPNRRMATPPVKSSHCLRLFGSMAAFINANSNSAWQFYYLPGFLLGFITYITSTIFEADLFSEKTS</sequence>
<organism evidence="2 3">
    <name type="scientific">Nesidiocoris tenuis</name>
    <dbReference type="NCBI Taxonomy" id="355587"/>
    <lineage>
        <taxon>Eukaryota</taxon>
        <taxon>Metazoa</taxon>
        <taxon>Ecdysozoa</taxon>
        <taxon>Arthropoda</taxon>
        <taxon>Hexapoda</taxon>
        <taxon>Insecta</taxon>
        <taxon>Pterygota</taxon>
        <taxon>Neoptera</taxon>
        <taxon>Paraneoptera</taxon>
        <taxon>Hemiptera</taxon>
        <taxon>Heteroptera</taxon>
        <taxon>Panheteroptera</taxon>
        <taxon>Cimicomorpha</taxon>
        <taxon>Miridae</taxon>
        <taxon>Dicyphina</taxon>
        <taxon>Nesidiocoris</taxon>
    </lineage>
</organism>
<name>A0A6H5GB75_9HEMI</name>
<reference evidence="2 3" key="1">
    <citation type="submission" date="2020-02" db="EMBL/GenBank/DDBJ databases">
        <authorList>
            <person name="Ferguson B K."/>
        </authorList>
    </citation>
    <scope>NUCLEOTIDE SEQUENCE [LARGE SCALE GENOMIC DNA]</scope>
</reference>
<accession>A0A6H5GB75</accession>
<keyword evidence="1" id="KW-0812">Transmembrane</keyword>
<dbReference type="AlphaFoldDB" id="A0A6H5GB75"/>